<dbReference type="STRING" id="582851.GCA_900162665_04170"/>
<dbReference type="GO" id="GO:1990238">
    <property type="term" value="F:double-stranded DNA endonuclease activity"/>
    <property type="evidence" value="ECO:0007669"/>
    <property type="project" value="TreeGrafter"/>
</dbReference>
<dbReference type="InterPro" id="IPR006842">
    <property type="entry name" value="Transposase_31"/>
</dbReference>
<sequence length="239" mass="28522">MVEIWETKRNNKDEKKLPIIMPIVLYHGNMDWYARASFSNLWEGYQDFPQELQKYVPDYEFFLYDVSDYEDEDTQLNVFLRIILMVFRDIRKSDVQVVLNTIYRAVDYLRQLQDQRTATKYLETLFYYTFRVHRHLTKNQYYDIINHIGNTYQEGSELAMTLAEIFRNEGKEEGKEEGRVEGQADALSNTAIRLITKFVAPLSEGIKTKICEQEISTLETIIDHIDEFETIEDFKQYLK</sequence>
<proteinExistence type="predicted"/>
<dbReference type="Pfam" id="PF04754">
    <property type="entry name" value="Transposase_31"/>
    <property type="match status" value="1"/>
</dbReference>
<dbReference type="EMBL" id="BJYM01000003">
    <property type="protein sequence ID" value="GEN86295.1"/>
    <property type="molecule type" value="Genomic_DNA"/>
</dbReference>
<comment type="caution">
    <text evidence="2">The sequence shown here is derived from an EMBL/GenBank/DDBJ whole genome shotgun (WGS) entry which is preliminary data.</text>
</comment>
<feature type="domain" description="Transposase (putative) YhgA-like" evidence="1">
    <location>
        <begin position="1"/>
        <end position="115"/>
    </location>
</feature>
<accession>A0A511ZFS5</accession>
<protein>
    <recommendedName>
        <fullName evidence="1">Transposase (putative) YhgA-like domain-containing protein</fullName>
    </recommendedName>
</protein>
<dbReference type="AlphaFoldDB" id="A0A511ZFS5"/>
<name>A0A511ZFS5_9BACI</name>
<reference evidence="2 3" key="1">
    <citation type="submission" date="2019-07" db="EMBL/GenBank/DDBJ databases">
        <title>Whole genome shotgun sequence of Oceanobacillus sojae NBRC 105379.</title>
        <authorList>
            <person name="Hosoyama A."/>
            <person name="Uohara A."/>
            <person name="Ohji S."/>
            <person name="Ichikawa N."/>
        </authorList>
    </citation>
    <scope>NUCLEOTIDE SEQUENCE [LARGE SCALE GENOMIC DNA]</scope>
    <source>
        <strain evidence="2 3">NBRC 105379</strain>
    </source>
</reference>
<gene>
    <name evidence="2" type="ORF">OSO01_10340</name>
</gene>
<keyword evidence="3" id="KW-1185">Reference proteome</keyword>
<dbReference type="Proteomes" id="UP000321558">
    <property type="component" value="Unassembled WGS sequence"/>
</dbReference>
<dbReference type="GO" id="GO:0006310">
    <property type="term" value="P:DNA recombination"/>
    <property type="evidence" value="ECO:0007669"/>
    <property type="project" value="TreeGrafter"/>
</dbReference>
<evidence type="ECO:0000313" key="3">
    <source>
        <dbReference type="Proteomes" id="UP000321558"/>
    </source>
</evidence>
<evidence type="ECO:0000259" key="1">
    <source>
        <dbReference type="Pfam" id="PF04754"/>
    </source>
</evidence>
<dbReference type="PANTHER" id="PTHR34611:SF2">
    <property type="entry name" value="INACTIVE RECOMBINATION-PROMOTING NUCLEASE-LIKE PROTEIN RPNE-RELATED"/>
    <property type="match status" value="1"/>
</dbReference>
<organism evidence="2 3">
    <name type="scientific">Oceanobacillus sojae</name>
    <dbReference type="NCBI Taxonomy" id="582851"/>
    <lineage>
        <taxon>Bacteria</taxon>
        <taxon>Bacillati</taxon>
        <taxon>Bacillota</taxon>
        <taxon>Bacilli</taxon>
        <taxon>Bacillales</taxon>
        <taxon>Bacillaceae</taxon>
        <taxon>Oceanobacillus</taxon>
    </lineage>
</organism>
<dbReference type="InterPro" id="IPR051699">
    <property type="entry name" value="Rpn/YhgA-like_nuclease"/>
</dbReference>
<dbReference type="PANTHER" id="PTHR34611">
    <property type="match status" value="1"/>
</dbReference>
<dbReference type="OrthoDB" id="1980949at2"/>
<evidence type="ECO:0000313" key="2">
    <source>
        <dbReference type="EMBL" id="GEN86295.1"/>
    </source>
</evidence>